<evidence type="ECO:0000313" key="2">
    <source>
        <dbReference type="Proteomes" id="UP000779233"/>
    </source>
</evidence>
<dbReference type="EMBL" id="CAJZCX010000011">
    <property type="protein sequence ID" value="CAG9480925.1"/>
    <property type="molecule type" value="Genomic_DNA"/>
</dbReference>
<accession>A0A8S4HE22</accession>
<comment type="caution">
    <text evidence="1">The sequence shown here is derived from an EMBL/GenBank/DDBJ whole genome shotgun (WGS) entry which is preliminary data.</text>
</comment>
<dbReference type="VEuPathDB" id="PlasmoDB:PVPAM_000011900"/>
<name>A0A8S4HE22_PLAVI</name>
<protein>
    <submittedName>
        <fullName evidence="1">(malaria parasite P. vivax) hypothetical protein</fullName>
    </submittedName>
</protein>
<dbReference type="Proteomes" id="UP000779233">
    <property type="component" value="Unassembled WGS sequence"/>
</dbReference>
<gene>
    <name evidence="1" type="ORF">PVW1_070045800</name>
</gene>
<sequence>MSLEDYKKSFLLNGFISQIVDFNYNNKTYSTISYLNDIVAENNIALKNVGCALYKGYTRLTAYTEDNRRIFCDYLNLWLDEQKNTHITVISDVTVEKWELIENLWNKLNDIFEPSHQCKRKVTEKNALEIKKRMDLMVYCVNRNYFKDLCKKAISSETNVNKYCSLFNEFTDNNYTKFYNENNCFDDTLDPDNYRYNVFEDCDLNNMAKMFPKFNLHINEFVYDDKSRIQIKKCPSTPGLLDGRSGMDVGHADVDGGSVILDIDQAEFIQGAHHTTPVQFSFDNKPSKPIYYAGLSALGVVFTSTVLYKYTALGPLIRSLVSKKEKLRQTTNKHLAQQWLQTTSEYMDSNSENAHYNFPYQSMQN</sequence>
<proteinExistence type="predicted"/>
<dbReference type="AlphaFoldDB" id="A0A8S4HE22"/>
<organism evidence="1 2">
    <name type="scientific">Plasmodium vivax</name>
    <name type="common">malaria parasite P. vivax</name>
    <dbReference type="NCBI Taxonomy" id="5855"/>
    <lineage>
        <taxon>Eukaryota</taxon>
        <taxon>Sar</taxon>
        <taxon>Alveolata</taxon>
        <taxon>Apicomplexa</taxon>
        <taxon>Aconoidasida</taxon>
        <taxon>Haemosporida</taxon>
        <taxon>Plasmodiidae</taxon>
        <taxon>Plasmodium</taxon>
        <taxon>Plasmodium (Plasmodium)</taxon>
    </lineage>
</organism>
<reference evidence="1" key="1">
    <citation type="submission" date="2021-09" db="EMBL/GenBank/DDBJ databases">
        <authorList>
            <consortium name="Pathogen Informatics"/>
        </authorList>
    </citation>
    <scope>NUCLEOTIDE SEQUENCE</scope>
    <source>
        <strain evidence="1">PvW1</strain>
    </source>
</reference>
<evidence type="ECO:0000313" key="1">
    <source>
        <dbReference type="EMBL" id="CAG9480925.1"/>
    </source>
</evidence>